<proteinExistence type="predicted"/>
<feature type="region of interest" description="Disordered" evidence="1">
    <location>
        <begin position="61"/>
        <end position="87"/>
    </location>
</feature>
<evidence type="ECO:0000256" key="1">
    <source>
        <dbReference type="SAM" id="MobiDB-lite"/>
    </source>
</evidence>
<gene>
    <name evidence="2" type="ORF">Taro_005498</name>
</gene>
<keyword evidence="3" id="KW-1185">Reference proteome</keyword>
<comment type="caution">
    <text evidence="2">The sequence shown here is derived from an EMBL/GenBank/DDBJ whole genome shotgun (WGS) entry which is preliminary data.</text>
</comment>
<dbReference type="EMBL" id="NMUH01000155">
    <property type="protein sequence ID" value="MQL73144.1"/>
    <property type="molecule type" value="Genomic_DNA"/>
</dbReference>
<feature type="region of interest" description="Disordered" evidence="1">
    <location>
        <begin position="1"/>
        <end position="46"/>
    </location>
</feature>
<dbReference type="AlphaFoldDB" id="A0A843TUS3"/>
<sequence length="211" mass="22856">MAAAGDSGGAPGQRQRLTRVAPAARRATAAAAGAGSSGARASREWRRAGRDWRWWGEGLATATGASSGGIPSTSSSPSRRRGASHRGKEITAKDSVLILGMIVKKLQSGHLEGDARSEADTKCSSGARTKREGHAAVEQVLQEDWQCIYLQLVDISIVEVQELLELPLFFQILPRRPEELPDKEVEQARDKEDETSITMSRMARLILLSRP</sequence>
<reference evidence="2" key="1">
    <citation type="submission" date="2017-07" db="EMBL/GenBank/DDBJ databases">
        <title>Taro Niue Genome Assembly and Annotation.</title>
        <authorList>
            <person name="Atibalentja N."/>
            <person name="Keating K."/>
            <person name="Fields C.J."/>
        </authorList>
    </citation>
    <scope>NUCLEOTIDE SEQUENCE</scope>
    <source>
        <strain evidence="2">Niue_2</strain>
        <tissue evidence="2">Leaf</tissue>
    </source>
</reference>
<organism evidence="2 3">
    <name type="scientific">Colocasia esculenta</name>
    <name type="common">Wild taro</name>
    <name type="synonym">Arum esculentum</name>
    <dbReference type="NCBI Taxonomy" id="4460"/>
    <lineage>
        <taxon>Eukaryota</taxon>
        <taxon>Viridiplantae</taxon>
        <taxon>Streptophyta</taxon>
        <taxon>Embryophyta</taxon>
        <taxon>Tracheophyta</taxon>
        <taxon>Spermatophyta</taxon>
        <taxon>Magnoliopsida</taxon>
        <taxon>Liliopsida</taxon>
        <taxon>Araceae</taxon>
        <taxon>Aroideae</taxon>
        <taxon>Colocasieae</taxon>
        <taxon>Colocasia</taxon>
    </lineage>
</organism>
<accession>A0A843TUS3</accession>
<name>A0A843TUS3_COLES</name>
<evidence type="ECO:0000313" key="3">
    <source>
        <dbReference type="Proteomes" id="UP000652761"/>
    </source>
</evidence>
<feature type="compositionally biased region" description="Gly residues" evidence="1">
    <location>
        <begin position="1"/>
        <end position="11"/>
    </location>
</feature>
<feature type="compositionally biased region" description="Low complexity" evidence="1">
    <location>
        <begin position="61"/>
        <end position="77"/>
    </location>
</feature>
<evidence type="ECO:0000313" key="2">
    <source>
        <dbReference type="EMBL" id="MQL73144.1"/>
    </source>
</evidence>
<feature type="compositionally biased region" description="Low complexity" evidence="1">
    <location>
        <begin position="19"/>
        <end position="40"/>
    </location>
</feature>
<protein>
    <submittedName>
        <fullName evidence="2">Uncharacterized protein</fullName>
    </submittedName>
</protein>
<dbReference type="Proteomes" id="UP000652761">
    <property type="component" value="Unassembled WGS sequence"/>
</dbReference>